<feature type="non-terminal residue" evidence="2">
    <location>
        <position position="55"/>
    </location>
</feature>
<sequence length="55" mass="6362">MDGSNRKIIADTHLFWPNGLTIDYAGHRMYWVDAKHHVIERADLDGKNRKAVISQ</sequence>
<dbReference type="Gene3D" id="2.120.10.30">
    <property type="entry name" value="TolB, C-terminal domain"/>
    <property type="match status" value="1"/>
</dbReference>
<dbReference type="InterPro" id="IPR050778">
    <property type="entry name" value="Cueball_EGF_LRP_Nidogen"/>
</dbReference>
<dbReference type="PROSITE" id="PS51120">
    <property type="entry name" value="LDLRB"/>
    <property type="match status" value="1"/>
</dbReference>
<dbReference type="AlphaFoldDB" id="A0ABD0QNG0"/>
<dbReference type="InterPro" id="IPR000033">
    <property type="entry name" value="LDLR_classB_rpt"/>
</dbReference>
<accession>A0ABD0QNG0</accession>
<dbReference type="PANTHER" id="PTHR46513">
    <property type="entry name" value="VITELLOGENIN RECEPTOR-LIKE PROTEIN-RELATED-RELATED"/>
    <property type="match status" value="1"/>
</dbReference>
<dbReference type="Pfam" id="PF00058">
    <property type="entry name" value="Ldl_recept_b"/>
    <property type="match status" value="2"/>
</dbReference>
<dbReference type="SMART" id="SM00135">
    <property type="entry name" value="LY"/>
    <property type="match status" value="1"/>
</dbReference>
<organism evidence="2 3">
    <name type="scientific">Cirrhinus mrigala</name>
    <name type="common">Mrigala</name>
    <dbReference type="NCBI Taxonomy" id="683832"/>
    <lineage>
        <taxon>Eukaryota</taxon>
        <taxon>Metazoa</taxon>
        <taxon>Chordata</taxon>
        <taxon>Craniata</taxon>
        <taxon>Vertebrata</taxon>
        <taxon>Euteleostomi</taxon>
        <taxon>Actinopterygii</taxon>
        <taxon>Neopterygii</taxon>
        <taxon>Teleostei</taxon>
        <taxon>Ostariophysi</taxon>
        <taxon>Cypriniformes</taxon>
        <taxon>Cyprinidae</taxon>
        <taxon>Labeoninae</taxon>
        <taxon>Labeonini</taxon>
        <taxon>Cirrhinus</taxon>
    </lineage>
</organism>
<protein>
    <submittedName>
        <fullName evidence="2">Uncharacterized protein</fullName>
    </submittedName>
</protein>
<gene>
    <name evidence="2" type="ORF">M9458_014793</name>
</gene>
<evidence type="ECO:0000256" key="1">
    <source>
        <dbReference type="PROSITE-ProRule" id="PRU00461"/>
    </source>
</evidence>
<dbReference type="Proteomes" id="UP001529510">
    <property type="component" value="Unassembled WGS sequence"/>
</dbReference>
<evidence type="ECO:0000313" key="2">
    <source>
        <dbReference type="EMBL" id="KAL0187694.1"/>
    </source>
</evidence>
<keyword evidence="3" id="KW-1185">Reference proteome</keyword>
<evidence type="ECO:0000313" key="3">
    <source>
        <dbReference type="Proteomes" id="UP001529510"/>
    </source>
</evidence>
<dbReference type="InterPro" id="IPR011042">
    <property type="entry name" value="6-blade_b-propeller_TolB-like"/>
</dbReference>
<proteinExistence type="predicted"/>
<reference evidence="2 3" key="1">
    <citation type="submission" date="2024-05" db="EMBL/GenBank/DDBJ databases">
        <title>Genome sequencing and assembly of Indian major carp, Cirrhinus mrigala (Hamilton, 1822).</title>
        <authorList>
            <person name="Mohindra V."/>
            <person name="Chowdhury L.M."/>
            <person name="Lal K."/>
            <person name="Jena J.K."/>
        </authorList>
    </citation>
    <scope>NUCLEOTIDE SEQUENCE [LARGE SCALE GENOMIC DNA]</scope>
    <source>
        <strain evidence="2">CM1030</strain>
        <tissue evidence="2">Blood</tissue>
    </source>
</reference>
<comment type="caution">
    <text evidence="2">The sequence shown here is derived from an EMBL/GenBank/DDBJ whole genome shotgun (WGS) entry which is preliminary data.</text>
</comment>
<dbReference type="SUPFAM" id="SSF63825">
    <property type="entry name" value="YWTD domain"/>
    <property type="match status" value="1"/>
</dbReference>
<dbReference type="PANTHER" id="PTHR46513:SF13">
    <property type="entry name" value="EGF-LIKE DOMAIN-CONTAINING PROTEIN"/>
    <property type="match status" value="1"/>
</dbReference>
<dbReference type="EMBL" id="JAMKFB020000007">
    <property type="protein sequence ID" value="KAL0187694.1"/>
    <property type="molecule type" value="Genomic_DNA"/>
</dbReference>
<feature type="repeat" description="LDL-receptor class B" evidence="1">
    <location>
        <begin position="27"/>
        <end position="55"/>
    </location>
</feature>
<name>A0ABD0QNG0_CIRMR</name>